<feature type="domain" description="OmpR/PhoB-type" evidence="7">
    <location>
        <begin position="135"/>
        <end position="231"/>
    </location>
</feature>
<sequence>MAENLIHVLVVEDEQEIRELMALHLLRQGFKVTECSSAEDALNEVNRNPNFQLFVLDWMLPGMSGVDLVGKIKAKARDASVLMVTAMAEPQDIVAGLEKGADDYLTKPFNPGVFIARVKALLRRSANIAAPPSDSSEVSVGGLKMNFKTYEISYNSEPLHLTPSEFKLLGSLVQNMGCVLTREKLIENIQGEGINVVGRTIDTHVFGLRKKLGEWGDRIETIRGVGYRVKVDIA</sequence>
<evidence type="ECO:0000256" key="5">
    <source>
        <dbReference type="PROSITE-ProRule" id="PRU01091"/>
    </source>
</evidence>
<protein>
    <submittedName>
        <fullName evidence="8">Response regulator transcription factor</fullName>
    </submittedName>
</protein>
<dbReference type="PANTHER" id="PTHR48111">
    <property type="entry name" value="REGULATOR OF RPOS"/>
    <property type="match status" value="1"/>
</dbReference>
<evidence type="ECO:0000256" key="1">
    <source>
        <dbReference type="ARBA" id="ARBA00022553"/>
    </source>
</evidence>
<gene>
    <name evidence="8" type="ORF">MNR06_07635</name>
</gene>
<keyword evidence="1 4" id="KW-0597">Phosphoprotein</keyword>
<feature type="domain" description="Response regulatory" evidence="6">
    <location>
        <begin position="7"/>
        <end position="122"/>
    </location>
</feature>
<keyword evidence="2" id="KW-0902">Two-component regulatory system</keyword>
<proteinExistence type="predicted"/>
<evidence type="ECO:0000256" key="2">
    <source>
        <dbReference type="ARBA" id="ARBA00023012"/>
    </source>
</evidence>
<dbReference type="Gene3D" id="1.10.10.10">
    <property type="entry name" value="Winged helix-like DNA-binding domain superfamily/Winged helix DNA-binding domain"/>
    <property type="match status" value="1"/>
</dbReference>
<evidence type="ECO:0000256" key="3">
    <source>
        <dbReference type="ARBA" id="ARBA00023125"/>
    </source>
</evidence>
<keyword evidence="3 5" id="KW-0238">DNA-binding</keyword>
<evidence type="ECO:0000313" key="9">
    <source>
        <dbReference type="Proteomes" id="UP000830116"/>
    </source>
</evidence>
<reference evidence="8" key="1">
    <citation type="submission" date="2022-03" db="EMBL/GenBank/DDBJ databases">
        <title>Genome Identification and Characterization of new species Bdellovibrio reynosense LBG001 sp. nov. from a Mexico soil sample.</title>
        <authorList>
            <person name="Camilli A."/>
            <person name="Ajao Y."/>
            <person name="Guo X."/>
        </authorList>
    </citation>
    <scope>NUCLEOTIDE SEQUENCE</scope>
    <source>
        <strain evidence="8">LBG001</strain>
    </source>
</reference>
<dbReference type="InterPro" id="IPR011006">
    <property type="entry name" value="CheY-like_superfamily"/>
</dbReference>
<dbReference type="SUPFAM" id="SSF52172">
    <property type="entry name" value="CheY-like"/>
    <property type="match status" value="1"/>
</dbReference>
<dbReference type="RefSeq" id="WP_243540641.1">
    <property type="nucleotide sequence ID" value="NZ_CP093442.1"/>
</dbReference>
<dbReference type="Proteomes" id="UP000830116">
    <property type="component" value="Chromosome"/>
</dbReference>
<dbReference type="InterPro" id="IPR001867">
    <property type="entry name" value="OmpR/PhoB-type_DNA-bd"/>
</dbReference>
<dbReference type="SMART" id="SM00862">
    <property type="entry name" value="Trans_reg_C"/>
    <property type="match status" value="1"/>
</dbReference>
<dbReference type="PROSITE" id="PS51755">
    <property type="entry name" value="OMPR_PHOB"/>
    <property type="match status" value="1"/>
</dbReference>
<dbReference type="InterPro" id="IPR001789">
    <property type="entry name" value="Sig_transdc_resp-reg_receiver"/>
</dbReference>
<dbReference type="PANTHER" id="PTHR48111:SF40">
    <property type="entry name" value="PHOSPHATE REGULON TRANSCRIPTIONAL REGULATORY PROTEIN PHOB"/>
    <property type="match status" value="1"/>
</dbReference>
<dbReference type="InterPro" id="IPR036388">
    <property type="entry name" value="WH-like_DNA-bd_sf"/>
</dbReference>
<evidence type="ECO:0000256" key="4">
    <source>
        <dbReference type="PROSITE-ProRule" id="PRU00169"/>
    </source>
</evidence>
<evidence type="ECO:0000313" key="8">
    <source>
        <dbReference type="EMBL" id="UOF02822.1"/>
    </source>
</evidence>
<dbReference type="Pfam" id="PF00072">
    <property type="entry name" value="Response_reg"/>
    <property type="match status" value="1"/>
</dbReference>
<dbReference type="SUPFAM" id="SSF46894">
    <property type="entry name" value="C-terminal effector domain of the bipartite response regulators"/>
    <property type="match status" value="1"/>
</dbReference>
<dbReference type="PROSITE" id="PS50110">
    <property type="entry name" value="RESPONSE_REGULATORY"/>
    <property type="match status" value="1"/>
</dbReference>
<keyword evidence="9" id="KW-1185">Reference proteome</keyword>
<dbReference type="CDD" id="cd00383">
    <property type="entry name" value="trans_reg_C"/>
    <property type="match status" value="1"/>
</dbReference>
<evidence type="ECO:0000259" key="7">
    <source>
        <dbReference type="PROSITE" id="PS51755"/>
    </source>
</evidence>
<feature type="modified residue" description="4-aspartylphosphate" evidence="4">
    <location>
        <position position="57"/>
    </location>
</feature>
<accession>A0ABY4CG17</accession>
<dbReference type="SMART" id="SM00448">
    <property type="entry name" value="REC"/>
    <property type="match status" value="1"/>
</dbReference>
<feature type="DNA-binding region" description="OmpR/PhoB-type" evidence="5">
    <location>
        <begin position="135"/>
        <end position="231"/>
    </location>
</feature>
<organism evidence="8 9">
    <name type="scientific">Bdellovibrio reynosensis</name>
    <dbReference type="NCBI Taxonomy" id="2835041"/>
    <lineage>
        <taxon>Bacteria</taxon>
        <taxon>Pseudomonadati</taxon>
        <taxon>Bdellovibrionota</taxon>
        <taxon>Bdellovibrionia</taxon>
        <taxon>Bdellovibrionales</taxon>
        <taxon>Pseudobdellovibrionaceae</taxon>
        <taxon>Bdellovibrio</taxon>
    </lineage>
</organism>
<name>A0ABY4CG17_9BACT</name>
<evidence type="ECO:0000259" key="6">
    <source>
        <dbReference type="PROSITE" id="PS50110"/>
    </source>
</evidence>
<dbReference type="Gene3D" id="3.40.50.2300">
    <property type="match status" value="1"/>
</dbReference>
<dbReference type="InterPro" id="IPR016032">
    <property type="entry name" value="Sig_transdc_resp-reg_C-effctor"/>
</dbReference>
<dbReference type="InterPro" id="IPR039420">
    <property type="entry name" value="WalR-like"/>
</dbReference>
<dbReference type="EMBL" id="CP093442">
    <property type="protein sequence ID" value="UOF02822.1"/>
    <property type="molecule type" value="Genomic_DNA"/>
</dbReference>
<dbReference type="Pfam" id="PF00486">
    <property type="entry name" value="Trans_reg_C"/>
    <property type="match status" value="1"/>
</dbReference>